<protein>
    <submittedName>
        <fullName evidence="1">PTS sugar transporter subunit IIA</fullName>
    </submittedName>
</protein>
<dbReference type="Gene3D" id="3.40.930.10">
    <property type="entry name" value="Mannitol-specific EII, Chain A"/>
    <property type="match status" value="1"/>
</dbReference>
<keyword evidence="1" id="KW-0813">Transport</keyword>
<comment type="caution">
    <text evidence="1">The sequence shown here is derived from an EMBL/GenBank/DDBJ whole genome shotgun (WGS) entry which is preliminary data.</text>
</comment>
<organism evidence="1 2">
    <name type="scientific">Candidatus Eubacterium avistercoris</name>
    <dbReference type="NCBI Taxonomy" id="2838567"/>
    <lineage>
        <taxon>Bacteria</taxon>
        <taxon>Bacillati</taxon>
        <taxon>Bacillota</taxon>
        <taxon>Clostridia</taxon>
        <taxon>Eubacteriales</taxon>
        <taxon>Eubacteriaceae</taxon>
        <taxon>Eubacterium</taxon>
    </lineage>
</organism>
<accession>A0A9D2D2H6</accession>
<dbReference type="SUPFAM" id="SSF55804">
    <property type="entry name" value="Phoshotransferase/anion transport protein"/>
    <property type="match status" value="1"/>
</dbReference>
<dbReference type="InterPro" id="IPR016152">
    <property type="entry name" value="PTrfase/Anion_transptr"/>
</dbReference>
<keyword evidence="1" id="KW-0762">Sugar transport</keyword>
<dbReference type="AlphaFoldDB" id="A0A9D2D2H6"/>
<evidence type="ECO:0000313" key="2">
    <source>
        <dbReference type="Proteomes" id="UP000824024"/>
    </source>
</evidence>
<gene>
    <name evidence="1" type="ORF">IAA08_05650</name>
</gene>
<dbReference type="EMBL" id="DXCH01000159">
    <property type="protein sequence ID" value="HIZ07402.1"/>
    <property type="molecule type" value="Genomic_DNA"/>
</dbReference>
<reference evidence="1" key="2">
    <citation type="submission" date="2021-04" db="EMBL/GenBank/DDBJ databases">
        <authorList>
            <person name="Gilroy R."/>
        </authorList>
    </citation>
    <scope>NUCLEOTIDE SEQUENCE</scope>
    <source>
        <strain evidence="1">CHK192-9172</strain>
    </source>
</reference>
<evidence type="ECO:0000313" key="1">
    <source>
        <dbReference type="EMBL" id="HIZ07402.1"/>
    </source>
</evidence>
<name>A0A9D2D2H6_9FIRM</name>
<reference evidence="1" key="1">
    <citation type="journal article" date="2021" name="PeerJ">
        <title>Extensive microbial diversity within the chicken gut microbiome revealed by metagenomics and culture.</title>
        <authorList>
            <person name="Gilroy R."/>
            <person name="Ravi A."/>
            <person name="Getino M."/>
            <person name="Pursley I."/>
            <person name="Horton D.L."/>
            <person name="Alikhan N.F."/>
            <person name="Baker D."/>
            <person name="Gharbi K."/>
            <person name="Hall N."/>
            <person name="Watson M."/>
            <person name="Adriaenssens E.M."/>
            <person name="Foster-Nyarko E."/>
            <person name="Jarju S."/>
            <person name="Secka A."/>
            <person name="Antonio M."/>
            <person name="Oren A."/>
            <person name="Chaudhuri R.R."/>
            <person name="La Ragione R."/>
            <person name="Hildebrand F."/>
            <person name="Pallen M.J."/>
        </authorList>
    </citation>
    <scope>NUCLEOTIDE SEQUENCE</scope>
    <source>
        <strain evidence="1">CHK192-9172</strain>
    </source>
</reference>
<dbReference type="Proteomes" id="UP000824024">
    <property type="component" value="Unassembled WGS sequence"/>
</dbReference>
<sequence>MKIRDLLRPEAIELSAPAGNLKDAAAYQAAASFSRLMVMLMDPDFCNKLRNASDPEEFLQIIDRQEAEKYPDEQQEAEQETVEDTIEKKGYRILAVLCCR</sequence>
<proteinExistence type="predicted"/>